<dbReference type="Proteomes" id="UP001251528">
    <property type="component" value="Unassembled WGS sequence"/>
</dbReference>
<sequence>MADSASHTPVNSQIFQTCATAIAQSQTQNQQLRIYADSQKREAESNKQDASLLRSEIQQLRNVIFYLERERDQEVNKCSILQQLVETQRRIIRDYGQEQQGQMSSGHLPGPIDYGSNIHQAFAHVPATQRENAVITGPVDEDSRSLG</sequence>
<evidence type="ECO:0000313" key="1">
    <source>
        <dbReference type="EMBL" id="KAK2595178.1"/>
    </source>
</evidence>
<comment type="caution">
    <text evidence="1">The sequence shown here is derived from an EMBL/GenBank/DDBJ whole genome shotgun (WGS) entry which is preliminary data.</text>
</comment>
<proteinExistence type="predicted"/>
<dbReference type="AlphaFoldDB" id="A0AAJ0CLE1"/>
<keyword evidence="2" id="KW-1185">Reference proteome</keyword>
<accession>A0AAJ0CLE1</accession>
<name>A0AAJ0CLE1_9HYPO</name>
<dbReference type="EMBL" id="JASWJB010000140">
    <property type="protein sequence ID" value="KAK2595178.1"/>
    <property type="molecule type" value="Genomic_DNA"/>
</dbReference>
<organism evidence="1 2">
    <name type="scientific">Conoideocrella luteorostrata</name>
    <dbReference type="NCBI Taxonomy" id="1105319"/>
    <lineage>
        <taxon>Eukaryota</taxon>
        <taxon>Fungi</taxon>
        <taxon>Dikarya</taxon>
        <taxon>Ascomycota</taxon>
        <taxon>Pezizomycotina</taxon>
        <taxon>Sordariomycetes</taxon>
        <taxon>Hypocreomycetidae</taxon>
        <taxon>Hypocreales</taxon>
        <taxon>Clavicipitaceae</taxon>
        <taxon>Conoideocrella</taxon>
    </lineage>
</organism>
<reference evidence="1" key="1">
    <citation type="submission" date="2023-06" db="EMBL/GenBank/DDBJ databases">
        <title>Conoideocrella luteorostrata (Hypocreales: Clavicipitaceae), a potential biocontrol fungus for elongate hemlock scale in United States Christmas tree production areas.</title>
        <authorList>
            <person name="Barrett H."/>
            <person name="Lovett B."/>
            <person name="Macias A.M."/>
            <person name="Stajich J.E."/>
            <person name="Kasson M.T."/>
        </authorList>
    </citation>
    <scope>NUCLEOTIDE SEQUENCE</scope>
    <source>
        <strain evidence="1">ARSEF 14590</strain>
    </source>
</reference>
<evidence type="ECO:0000313" key="2">
    <source>
        <dbReference type="Proteomes" id="UP001251528"/>
    </source>
</evidence>
<gene>
    <name evidence="1" type="ORF">QQS21_007083</name>
</gene>
<protein>
    <submittedName>
        <fullName evidence="1">Uncharacterized protein</fullName>
    </submittedName>
</protein>